<dbReference type="SMART" id="SM00387">
    <property type="entry name" value="HATPase_c"/>
    <property type="match status" value="1"/>
</dbReference>
<dbReference type="CDD" id="cd17580">
    <property type="entry name" value="REC_2_DhkD-like"/>
    <property type="match status" value="1"/>
</dbReference>
<dbReference type="Gene3D" id="3.40.50.2300">
    <property type="match status" value="1"/>
</dbReference>
<dbReference type="InterPro" id="IPR004358">
    <property type="entry name" value="Sig_transdc_His_kin-like_C"/>
</dbReference>
<dbReference type="EC" id="2.7.13.3" evidence="3"/>
<protein>
    <recommendedName>
        <fullName evidence="3">histidine kinase</fullName>
        <ecNumber evidence="3">2.7.13.3</ecNumber>
    </recommendedName>
</protein>
<dbReference type="Gene3D" id="1.10.287.130">
    <property type="match status" value="1"/>
</dbReference>
<evidence type="ECO:0000259" key="10">
    <source>
        <dbReference type="PROSITE" id="PS50110"/>
    </source>
</evidence>
<feature type="domain" description="Histidine kinase" evidence="9">
    <location>
        <begin position="90"/>
        <end position="308"/>
    </location>
</feature>
<evidence type="ECO:0000256" key="7">
    <source>
        <dbReference type="PROSITE-ProRule" id="PRU00169"/>
    </source>
</evidence>
<dbReference type="PANTHER" id="PTHR43547">
    <property type="entry name" value="TWO-COMPONENT HISTIDINE KINASE"/>
    <property type="match status" value="1"/>
</dbReference>
<dbReference type="FunFam" id="3.30.565.10:FF:000006">
    <property type="entry name" value="Sensor histidine kinase WalK"/>
    <property type="match status" value="1"/>
</dbReference>
<dbReference type="GO" id="GO:0000155">
    <property type="term" value="F:phosphorelay sensor kinase activity"/>
    <property type="evidence" value="ECO:0007669"/>
    <property type="project" value="InterPro"/>
</dbReference>
<dbReference type="PROSITE" id="PS50109">
    <property type="entry name" value="HIS_KIN"/>
    <property type="match status" value="1"/>
</dbReference>
<dbReference type="CDD" id="cd00082">
    <property type="entry name" value="HisKA"/>
    <property type="match status" value="1"/>
</dbReference>
<dbReference type="InterPro" id="IPR011006">
    <property type="entry name" value="CheY-like_superfamily"/>
</dbReference>
<dbReference type="AlphaFoldDB" id="A0A6I3T3Z0"/>
<dbReference type="CDD" id="cd00075">
    <property type="entry name" value="HATPase"/>
    <property type="match status" value="1"/>
</dbReference>
<dbReference type="SMART" id="SM00448">
    <property type="entry name" value="REC"/>
    <property type="match status" value="1"/>
</dbReference>
<evidence type="ECO:0000256" key="3">
    <source>
        <dbReference type="ARBA" id="ARBA00012438"/>
    </source>
</evidence>
<dbReference type="Pfam" id="PF00512">
    <property type="entry name" value="HisKA"/>
    <property type="match status" value="1"/>
</dbReference>
<keyword evidence="4 7" id="KW-0597">Phosphoprotein</keyword>
<dbReference type="InterPro" id="IPR001789">
    <property type="entry name" value="Sig_transdc_resp-reg_receiver"/>
</dbReference>
<dbReference type="Pfam" id="PF00072">
    <property type="entry name" value="Response_reg"/>
    <property type="match status" value="1"/>
</dbReference>
<dbReference type="InterPro" id="IPR036097">
    <property type="entry name" value="HisK_dim/P_sf"/>
</dbReference>
<proteinExistence type="predicted"/>
<dbReference type="PANTHER" id="PTHR43547:SF2">
    <property type="entry name" value="HYBRID SIGNAL TRANSDUCTION HISTIDINE KINASE C"/>
    <property type="match status" value="1"/>
</dbReference>
<evidence type="ECO:0000259" key="9">
    <source>
        <dbReference type="PROSITE" id="PS50109"/>
    </source>
</evidence>
<keyword evidence="8" id="KW-0175">Coiled coil</keyword>
<dbReference type="SUPFAM" id="SSF52172">
    <property type="entry name" value="CheY-like"/>
    <property type="match status" value="1"/>
</dbReference>
<dbReference type="InterPro" id="IPR036890">
    <property type="entry name" value="HATPase_C_sf"/>
</dbReference>
<dbReference type="GO" id="GO:0005886">
    <property type="term" value="C:plasma membrane"/>
    <property type="evidence" value="ECO:0007669"/>
    <property type="project" value="UniProtKB-SubCell"/>
</dbReference>
<dbReference type="OrthoDB" id="9768069at2"/>
<name>A0A6I3T3Z0_9BURK</name>
<dbReference type="Pfam" id="PF02518">
    <property type="entry name" value="HATPase_c"/>
    <property type="match status" value="1"/>
</dbReference>
<evidence type="ECO:0000313" key="12">
    <source>
        <dbReference type="Proteomes" id="UP000430634"/>
    </source>
</evidence>
<reference evidence="11 12" key="1">
    <citation type="submission" date="2019-11" db="EMBL/GenBank/DDBJ databases">
        <title>Type strains purchased from KCTC, JCM and DSMZ.</title>
        <authorList>
            <person name="Lu H."/>
        </authorList>
    </citation>
    <scope>NUCLEOTIDE SEQUENCE [LARGE SCALE GENOMIC DNA]</scope>
    <source>
        <strain evidence="11 12">KCTC 52429</strain>
    </source>
</reference>
<comment type="catalytic activity">
    <reaction evidence="1">
        <text>ATP + protein L-histidine = ADP + protein N-phospho-L-histidine.</text>
        <dbReference type="EC" id="2.7.13.3"/>
    </reaction>
</comment>
<sequence>MRPGCISTACCPGIRPRSQAVRQIMADQEQPLSDVALREAELRAALAQARSENAQLREANAHLVMATVNAQSLQDEAEAVNRRQNEFLAMLAHELRNPLAPISMAAAMLDRMPQASRELATLHGVISRQVEHMARLLDDLLDAARISSGKITLAVAPLALAEMVERALETVQPRVAERRQQLRVVLHDPDVVLDGDQVRLTQVLSNLLGNASKYTHDGGTITLQSDAHGAHVRLTVSDNGTGIGPDVLPHIFDLFTQGPRSLARSEGGLGVGLNVVRNLVQMHGGSVSAHSDGIGLGSRFTVDLPAAATAPLPHPPMAEEPAHTACKVLLIEDNVDVCDTLKSFLMLDEHDVTAAYDGAEGLALARAGDYDVLICDIGLPGLDGLQVIERLRASEGAEHLYAVALSGYGQPEDRERALAAGFDDYLVKPVPPDKLLTLLASEGCASRRRKRP</sequence>
<dbReference type="EMBL" id="WNKZ01000075">
    <property type="protein sequence ID" value="MTV55202.1"/>
    <property type="molecule type" value="Genomic_DNA"/>
</dbReference>
<dbReference type="PROSITE" id="PS50110">
    <property type="entry name" value="RESPONSE_REGULATORY"/>
    <property type="match status" value="1"/>
</dbReference>
<gene>
    <name evidence="11" type="ORF">GM672_20960</name>
</gene>
<feature type="modified residue" description="4-aspartylphosphate" evidence="7">
    <location>
        <position position="376"/>
    </location>
</feature>
<accession>A0A6I3T3Z0</accession>
<organism evidence="11 12">
    <name type="scientific">Pseudoduganella buxea</name>
    <dbReference type="NCBI Taxonomy" id="1949069"/>
    <lineage>
        <taxon>Bacteria</taxon>
        <taxon>Pseudomonadati</taxon>
        <taxon>Pseudomonadota</taxon>
        <taxon>Betaproteobacteria</taxon>
        <taxon>Burkholderiales</taxon>
        <taxon>Oxalobacteraceae</taxon>
        <taxon>Telluria group</taxon>
        <taxon>Pseudoduganella</taxon>
    </lineage>
</organism>
<dbReference type="Proteomes" id="UP000430634">
    <property type="component" value="Unassembled WGS sequence"/>
</dbReference>
<dbReference type="SUPFAM" id="SSF55874">
    <property type="entry name" value="ATPase domain of HSP90 chaperone/DNA topoisomerase II/histidine kinase"/>
    <property type="match status" value="1"/>
</dbReference>
<comment type="caution">
    <text evidence="11">The sequence shown here is derived from an EMBL/GenBank/DDBJ whole genome shotgun (WGS) entry which is preliminary data.</text>
</comment>
<keyword evidence="6" id="KW-0418">Kinase</keyword>
<evidence type="ECO:0000256" key="8">
    <source>
        <dbReference type="SAM" id="Coils"/>
    </source>
</evidence>
<evidence type="ECO:0000256" key="4">
    <source>
        <dbReference type="ARBA" id="ARBA00022553"/>
    </source>
</evidence>
<evidence type="ECO:0000256" key="6">
    <source>
        <dbReference type="ARBA" id="ARBA00022777"/>
    </source>
</evidence>
<evidence type="ECO:0000256" key="2">
    <source>
        <dbReference type="ARBA" id="ARBA00004429"/>
    </source>
</evidence>
<keyword evidence="5" id="KW-0808">Transferase</keyword>
<feature type="domain" description="Response regulatory" evidence="10">
    <location>
        <begin position="327"/>
        <end position="443"/>
    </location>
</feature>
<comment type="subcellular location">
    <subcellularLocation>
        <location evidence="2">Cell inner membrane</location>
        <topology evidence="2">Multi-pass membrane protein</topology>
    </subcellularLocation>
</comment>
<dbReference type="InterPro" id="IPR003594">
    <property type="entry name" value="HATPase_dom"/>
</dbReference>
<dbReference type="InterPro" id="IPR005467">
    <property type="entry name" value="His_kinase_dom"/>
</dbReference>
<evidence type="ECO:0000313" key="11">
    <source>
        <dbReference type="EMBL" id="MTV55202.1"/>
    </source>
</evidence>
<evidence type="ECO:0000256" key="5">
    <source>
        <dbReference type="ARBA" id="ARBA00022679"/>
    </source>
</evidence>
<dbReference type="SUPFAM" id="SSF47384">
    <property type="entry name" value="Homodimeric domain of signal transducing histidine kinase"/>
    <property type="match status" value="1"/>
</dbReference>
<dbReference type="SMART" id="SM00388">
    <property type="entry name" value="HisKA"/>
    <property type="match status" value="1"/>
</dbReference>
<dbReference type="Gene3D" id="3.30.565.10">
    <property type="entry name" value="Histidine kinase-like ATPase, C-terminal domain"/>
    <property type="match status" value="1"/>
</dbReference>
<feature type="coiled-coil region" evidence="8">
    <location>
        <begin position="37"/>
        <end position="83"/>
    </location>
</feature>
<evidence type="ECO:0000256" key="1">
    <source>
        <dbReference type="ARBA" id="ARBA00000085"/>
    </source>
</evidence>
<dbReference type="PRINTS" id="PR00344">
    <property type="entry name" value="BCTRLSENSOR"/>
</dbReference>
<dbReference type="InterPro" id="IPR003661">
    <property type="entry name" value="HisK_dim/P_dom"/>
</dbReference>